<feature type="compositionally biased region" description="Basic and acidic residues" evidence="1">
    <location>
        <begin position="503"/>
        <end position="529"/>
    </location>
</feature>
<dbReference type="PROSITE" id="PS51257">
    <property type="entry name" value="PROKAR_LIPOPROTEIN"/>
    <property type="match status" value="1"/>
</dbReference>
<feature type="region of interest" description="Disordered" evidence="1">
    <location>
        <begin position="360"/>
        <end position="424"/>
    </location>
</feature>
<protein>
    <submittedName>
        <fullName evidence="3">Uncharacterized protein</fullName>
    </submittedName>
</protein>
<gene>
    <name evidence="3" type="ORF">K461DRAFT_119396</name>
</gene>
<evidence type="ECO:0000256" key="1">
    <source>
        <dbReference type="SAM" id="MobiDB-lite"/>
    </source>
</evidence>
<evidence type="ECO:0000256" key="2">
    <source>
        <dbReference type="SAM" id="SignalP"/>
    </source>
</evidence>
<evidence type="ECO:0000313" key="4">
    <source>
        <dbReference type="Proteomes" id="UP000799439"/>
    </source>
</evidence>
<comment type="caution">
    <text evidence="3">The sequence shown here is derived from an EMBL/GenBank/DDBJ whole genome shotgun (WGS) entry which is preliminary data.</text>
</comment>
<feature type="compositionally biased region" description="Low complexity" evidence="1">
    <location>
        <begin position="366"/>
        <end position="383"/>
    </location>
</feature>
<dbReference type="Proteomes" id="UP000799439">
    <property type="component" value="Unassembled WGS sequence"/>
</dbReference>
<feature type="region of interest" description="Disordered" evidence="1">
    <location>
        <begin position="598"/>
        <end position="622"/>
    </location>
</feature>
<feature type="region of interest" description="Disordered" evidence="1">
    <location>
        <begin position="267"/>
        <end position="315"/>
    </location>
</feature>
<feature type="chain" id="PRO_5040436429" evidence="2">
    <location>
        <begin position="24"/>
        <end position="714"/>
    </location>
</feature>
<sequence>MRSTIFVLFLAQLFLACLSTVLAHPVATPSGRAAASEVPVADPKDERAVVGHHLDGAFRPLASIVAHTLAGVASAGQPEQTPASKRSPLSWNHLFNEPHAAFSAQRKGMAEAQPNEVPAVSRGAEQGATQGRVPNELPPNKRELMDGVSDTGAPTDGSRGSQGGSQGVAEGSLPPDTVPNSQGTLEGRASNELSPTKCRSGQYVSYNSTSPDEPRVTYCTSPWLLYGAETFDHRALNPTLCRSFPQSLNVSPPNIWKTPEEWDAMPKQPPRNVLPHKTVPSLQGDVGGRLASETPPTKRRSGDSLFGNSPSSDEPCVKKCIWPAHVYGLNRPLCKLFDKSQNIDSLDEWYRAYPDLHSQKGQSLNSGSGTSTPSSGDSSASTTEEPARVDRPDSQQSSSPNEKRDFEPLFPTAAPSPNTGHPRADAILKALGDKTLENLRQEFVAELGKKLPPRVKSSSSGKKADEADVKEKSGLFERTNVPRLVETGVLPVEWPSSSPAFGDQRESKVKDKLEKRPDEADVKQKTAPTEKIHCSQAWLWRLRKKDPDSSTSGPEQYHGEKSGLMEKAEQLVPKKSGEEGPWPPFKIDHPCFYGPSDRPECRGEKKTPPVEMREKVVQERSDKKTKLPWPPCLVGNPCVYGSRDRIRNKPECQWLYNPPVEKREKLVLTGMPATKGERNGTTATSTGLTAGAGEVKVGKVLMALMAVGVGMVVV</sequence>
<dbReference type="EMBL" id="ML996084">
    <property type="protein sequence ID" value="KAF2153959.1"/>
    <property type="molecule type" value="Genomic_DNA"/>
</dbReference>
<feature type="compositionally biased region" description="Basic and acidic residues" evidence="1">
    <location>
        <begin position="462"/>
        <end position="471"/>
    </location>
</feature>
<feature type="compositionally biased region" description="Polar residues" evidence="1">
    <location>
        <begin position="191"/>
        <end position="211"/>
    </location>
</feature>
<feature type="signal peptide" evidence="2">
    <location>
        <begin position="1"/>
        <end position="23"/>
    </location>
</feature>
<feature type="region of interest" description="Disordered" evidence="1">
    <location>
        <begin position="103"/>
        <end position="214"/>
    </location>
</feature>
<evidence type="ECO:0000313" key="3">
    <source>
        <dbReference type="EMBL" id="KAF2153959.1"/>
    </source>
</evidence>
<proteinExistence type="predicted"/>
<keyword evidence="2" id="KW-0732">Signal</keyword>
<accession>A0A9P4ML91</accession>
<keyword evidence="4" id="KW-1185">Reference proteome</keyword>
<feature type="region of interest" description="Disordered" evidence="1">
    <location>
        <begin position="492"/>
        <end position="529"/>
    </location>
</feature>
<reference evidence="3" key="1">
    <citation type="journal article" date="2020" name="Stud. Mycol.">
        <title>101 Dothideomycetes genomes: a test case for predicting lifestyles and emergence of pathogens.</title>
        <authorList>
            <person name="Haridas S."/>
            <person name="Albert R."/>
            <person name="Binder M."/>
            <person name="Bloem J."/>
            <person name="Labutti K."/>
            <person name="Salamov A."/>
            <person name="Andreopoulos B."/>
            <person name="Baker S."/>
            <person name="Barry K."/>
            <person name="Bills G."/>
            <person name="Bluhm B."/>
            <person name="Cannon C."/>
            <person name="Castanera R."/>
            <person name="Culley D."/>
            <person name="Daum C."/>
            <person name="Ezra D."/>
            <person name="Gonzalez J."/>
            <person name="Henrissat B."/>
            <person name="Kuo A."/>
            <person name="Liang C."/>
            <person name="Lipzen A."/>
            <person name="Lutzoni F."/>
            <person name="Magnuson J."/>
            <person name="Mondo S."/>
            <person name="Nolan M."/>
            <person name="Ohm R."/>
            <person name="Pangilinan J."/>
            <person name="Park H.-J."/>
            <person name="Ramirez L."/>
            <person name="Alfaro M."/>
            <person name="Sun H."/>
            <person name="Tritt A."/>
            <person name="Yoshinaga Y."/>
            <person name="Zwiers L.-H."/>
            <person name="Turgeon B."/>
            <person name="Goodwin S."/>
            <person name="Spatafora J."/>
            <person name="Crous P."/>
            <person name="Grigoriev I."/>
        </authorList>
    </citation>
    <scope>NUCLEOTIDE SEQUENCE</scope>
    <source>
        <strain evidence="3">CBS 260.36</strain>
    </source>
</reference>
<dbReference type="AlphaFoldDB" id="A0A9P4ML91"/>
<feature type="region of interest" description="Disordered" evidence="1">
    <location>
        <begin position="452"/>
        <end position="471"/>
    </location>
</feature>
<organism evidence="3 4">
    <name type="scientific">Myriangium duriaei CBS 260.36</name>
    <dbReference type="NCBI Taxonomy" id="1168546"/>
    <lineage>
        <taxon>Eukaryota</taxon>
        <taxon>Fungi</taxon>
        <taxon>Dikarya</taxon>
        <taxon>Ascomycota</taxon>
        <taxon>Pezizomycotina</taxon>
        <taxon>Dothideomycetes</taxon>
        <taxon>Dothideomycetidae</taxon>
        <taxon>Myriangiales</taxon>
        <taxon>Myriangiaceae</taxon>
        <taxon>Myriangium</taxon>
    </lineage>
</organism>
<name>A0A9P4ML91_9PEZI</name>
<feature type="region of interest" description="Disordered" evidence="1">
    <location>
        <begin position="544"/>
        <end position="565"/>
    </location>
</feature>